<feature type="domain" description="Heterokaryon incompatibility" evidence="2">
    <location>
        <begin position="248"/>
        <end position="418"/>
    </location>
</feature>
<evidence type="ECO:0000313" key="4">
    <source>
        <dbReference type="Proteomes" id="UP001174997"/>
    </source>
</evidence>
<reference evidence="3" key="1">
    <citation type="submission" date="2023-06" db="EMBL/GenBank/DDBJ databases">
        <title>Genome-scale phylogeny and comparative genomics of the fungal order Sordariales.</title>
        <authorList>
            <consortium name="Lawrence Berkeley National Laboratory"/>
            <person name="Hensen N."/>
            <person name="Bonometti L."/>
            <person name="Westerberg I."/>
            <person name="Brannstrom I.O."/>
            <person name="Guillou S."/>
            <person name="Cros-Aarteil S."/>
            <person name="Calhoun S."/>
            <person name="Haridas S."/>
            <person name="Kuo A."/>
            <person name="Mondo S."/>
            <person name="Pangilinan J."/>
            <person name="Riley R."/>
            <person name="Labutti K."/>
            <person name="Andreopoulos B."/>
            <person name="Lipzen A."/>
            <person name="Chen C."/>
            <person name="Yanf M."/>
            <person name="Daum C."/>
            <person name="Ng V."/>
            <person name="Clum A."/>
            <person name="Steindorff A."/>
            <person name="Ohm R."/>
            <person name="Martin F."/>
            <person name="Silar P."/>
            <person name="Natvig D."/>
            <person name="Lalanne C."/>
            <person name="Gautier V."/>
            <person name="Ament-Velasquez S.L."/>
            <person name="Kruys A."/>
            <person name="Hutchinson M.I."/>
            <person name="Powell A.J."/>
            <person name="Barry K."/>
            <person name="Miller A.N."/>
            <person name="Grigoriev I.V."/>
            <person name="Debuchy R."/>
            <person name="Gladieux P."/>
            <person name="Thoren M.H."/>
            <person name="Johannesson H."/>
        </authorList>
    </citation>
    <scope>NUCLEOTIDE SEQUENCE</scope>
    <source>
        <strain evidence="3">CBS 307.81</strain>
    </source>
</reference>
<dbReference type="PANTHER" id="PTHR33112:SF13">
    <property type="entry name" value="HETEROKARYON INCOMPATIBILITY DOMAIN-CONTAINING PROTEIN"/>
    <property type="match status" value="1"/>
</dbReference>
<dbReference type="Pfam" id="PF06985">
    <property type="entry name" value="HET"/>
    <property type="match status" value="1"/>
</dbReference>
<sequence length="740" mass="84133">MNYWLSSKVWKEQNPAFPQTTTDVKPSHGKKRKRNHTPFPPANAKTPHRHKSSSPITVEEPNDPSATEDSHDIPAPQNTQRTELLGIDWTPCRGCCADNVGSVSHKGIMLLSLEGTCRWCRIIRNGLELYGMLDSLPDLEHFYICGWISHDQLVLRFSASLYFRYFIFSRDSKPKPTIWAVGLDSNRVALDAMSVEALQLAAQWLDECRHHHTECSSTRKNYFPKRVLDVSTDLPRLVAGPHLEDGPYIALSYCWGQDPQLKTNMASLETHKQGISPSKLPLTLQHAIHVTRQLGFRYLWVDALCIIQDSALDWDEQAAQMHHIYAGAALTIAADVGSSSASGLSSRKNRQLLYGQRIPDEDLRVAIEPYKLGGGFYFNAYRETPTHRPPISPRHHDSATAIGNHDSILQARAWAFQERNLSKRVLHFGEFEMGWECDNSTRCECTEQTRQDFPRLCSDCQTSTGARNLPSCDICRIMREKHLMQSGAQLRQFVRDCESGLYRLDTRNLFSKNWKRVVEDYSKRGLTVPSDRLPALSGLASKVATGLCPYTGYLAGLWTRNLARDLLWHTNKNDRGTRPEQYLAPTWSWASVQGVGVRWRDQMFASNPPTFDAVDASCTPQTMVNPFGAVKDGWIRARCFAWPFTVTPDQQLDFSHVEGEIEVFPDLGSFEEFESGQNYMMVQVHRAGWVYDGGGLIVRRSRRVSGAWERVGFYTHLNGPWMEKKCQKHEDPEWTTIILV</sequence>
<feature type="region of interest" description="Disordered" evidence="1">
    <location>
        <begin position="1"/>
        <end position="78"/>
    </location>
</feature>
<feature type="compositionally biased region" description="Basic residues" evidence="1">
    <location>
        <begin position="27"/>
        <end position="36"/>
    </location>
</feature>
<accession>A0AA39ZE18</accession>
<keyword evidence="4" id="KW-1185">Reference proteome</keyword>
<proteinExistence type="predicted"/>
<evidence type="ECO:0000313" key="3">
    <source>
        <dbReference type="EMBL" id="KAK0669214.1"/>
    </source>
</evidence>
<evidence type="ECO:0000259" key="2">
    <source>
        <dbReference type="Pfam" id="PF06985"/>
    </source>
</evidence>
<dbReference type="InterPro" id="IPR010730">
    <property type="entry name" value="HET"/>
</dbReference>
<dbReference type="Proteomes" id="UP001174997">
    <property type="component" value="Unassembled WGS sequence"/>
</dbReference>
<dbReference type="EMBL" id="JAULSY010000046">
    <property type="protein sequence ID" value="KAK0669214.1"/>
    <property type="molecule type" value="Genomic_DNA"/>
</dbReference>
<evidence type="ECO:0000256" key="1">
    <source>
        <dbReference type="SAM" id="MobiDB-lite"/>
    </source>
</evidence>
<dbReference type="AlphaFoldDB" id="A0AA39ZE18"/>
<comment type="caution">
    <text evidence="3">The sequence shown here is derived from an EMBL/GenBank/DDBJ whole genome shotgun (WGS) entry which is preliminary data.</text>
</comment>
<protein>
    <submittedName>
        <fullName evidence="3">Heterokaryon incompatibility protein-domain-containing protein</fullName>
    </submittedName>
</protein>
<dbReference type="PANTHER" id="PTHR33112">
    <property type="entry name" value="DOMAIN PROTEIN, PUTATIVE-RELATED"/>
    <property type="match status" value="1"/>
</dbReference>
<gene>
    <name evidence="3" type="ORF">QBC41DRAFT_275371</name>
</gene>
<name>A0AA39ZE18_9PEZI</name>
<organism evidence="3 4">
    <name type="scientific">Cercophora samala</name>
    <dbReference type="NCBI Taxonomy" id="330535"/>
    <lineage>
        <taxon>Eukaryota</taxon>
        <taxon>Fungi</taxon>
        <taxon>Dikarya</taxon>
        <taxon>Ascomycota</taxon>
        <taxon>Pezizomycotina</taxon>
        <taxon>Sordariomycetes</taxon>
        <taxon>Sordariomycetidae</taxon>
        <taxon>Sordariales</taxon>
        <taxon>Lasiosphaeriaceae</taxon>
        <taxon>Cercophora</taxon>
    </lineage>
</organism>